<dbReference type="GeneID" id="25911562"/>
<dbReference type="EMBL" id="KQ243106">
    <property type="protein sequence ID" value="KNC76441.1"/>
    <property type="molecule type" value="Genomic_DNA"/>
</dbReference>
<name>A0A0L0FIZ3_9EUKA</name>
<gene>
    <name evidence="1" type="ORF">SARC_11058</name>
</gene>
<reference evidence="1 2" key="1">
    <citation type="submission" date="2011-02" db="EMBL/GenBank/DDBJ databases">
        <title>The Genome Sequence of Sphaeroforma arctica JP610.</title>
        <authorList>
            <consortium name="The Broad Institute Genome Sequencing Platform"/>
            <person name="Russ C."/>
            <person name="Cuomo C."/>
            <person name="Young S.K."/>
            <person name="Zeng Q."/>
            <person name="Gargeya S."/>
            <person name="Alvarado L."/>
            <person name="Berlin A."/>
            <person name="Chapman S.B."/>
            <person name="Chen Z."/>
            <person name="Freedman E."/>
            <person name="Gellesch M."/>
            <person name="Goldberg J."/>
            <person name="Griggs A."/>
            <person name="Gujja S."/>
            <person name="Heilman E."/>
            <person name="Heiman D."/>
            <person name="Howarth C."/>
            <person name="Mehta T."/>
            <person name="Neiman D."/>
            <person name="Pearson M."/>
            <person name="Roberts A."/>
            <person name="Saif S."/>
            <person name="Shea T."/>
            <person name="Shenoy N."/>
            <person name="Sisk P."/>
            <person name="Stolte C."/>
            <person name="Sykes S."/>
            <person name="White J."/>
            <person name="Yandava C."/>
            <person name="Burger G."/>
            <person name="Gray M.W."/>
            <person name="Holland P.W.H."/>
            <person name="King N."/>
            <person name="Lang F.B.F."/>
            <person name="Roger A.J."/>
            <person name="Ruiz-Trillo I."/>
            <person name="Haas B."/>
            <person name="Nusbaum C."/>
            <person name="Birren B."/>
        </authorList>
    </citation>
    <scope>NUCLEOTIDE SEQUENCE [LARGE SCALE GENOMIC DNA]</scope>
    <source>
        <strain evidence="1 2">JP610</strain>
    </source>
</reference>
<protein>
    <submittedName>
        <fullName evidence="1">Uncharacterized protein</fullName>
    </submittedName>
</protein>
<proteinExistence type="predicted"/>
<evidence type="ECO:0000313" key="1">
    <source>
        <dbReference type="EMBL" id="KNC76441.1"/>
    </source>
</evidence>
<keyword evidence="2" id="KW-1185">Reference proteome</keyword>
<dbReference type="RefSeq" id="XP_014150343.1">
    <property type="nucleotide sequence ID" value="XM_014294868.1"/>
</dbReference>
<accession>A0A0L0FIZ3</accession>
<dbReference type="Proteomes" id="UP000054560">
    <property type="component" value="Unassembled WGS sequence"/>
</dbReference>
<organism evidence="1 2">
    <name type="scientific">Sphaeroforma arctica JP610</name>
    <dbReference type="NCBI Taxonomy" id="667725"/>
    <lineage>
        <taxon>Eukaryota</taxon>
        <taxon>Ichthyosporea</taxon>
        <taxon>Ichthyophonida</taxon>
        <taxon>Sphaeroforma</taxon>
    </lineage>
</organism>
<sequence length="136" mass="14474">MAGTPRGLKAGLFGLATMADAGGSDHALGERLGKYLDALMKHLAKVGLTSGGAPLQDYKAIDDAAQALREHLTKAAKMTTREGVIAGHTLECFLSPHASFYLGVMKIEPHQMYELDSVTQAHRVCVPLLLLVSFVA</sequence>
<dbReference type="AlphaFoldDB" id="A0A0L0FIZ3"/>
<evidence type="ECO:0000313" key="2">
    <source>
        <dbReference type="Proteomes" id="UP000054560"/>
    </source>
</evidence>